<proteinExistence type="predicted"/>
<name>A0AA85EKN6_9TREM</name>
<accession>A0AA85EKN6</accession>
<dbReference type="Proteomes" id="UP000050792">
    <property type="component" value="Unassembled WGS sequence"/>
</dbReference>
<organism evidence="1 2">
    <name type="scientific">Schistosoma rodhaini</name>
    <dbReference type="NCBI Taxonomy" id="6188"/>
    <lineage>
        <taxon>Eukaryota</taxon>
        <taxon>Metazoa</taxon>
        <taxon>Spiralia</taxon>
        <taxon>Lophotrochozoa</taxon>
        <taxon>Platyhelminthes</taxon>
        <taxon>Trematoda</taxon>
        <taxon>Digenea</taxon>
        <taxon>Strigeidida</taxon>
        <taxon>Schistosomatoidea</taxon>
        <taxon>Schistosomatidae</taxon>
        <taxon>Schistosoma</taxon>
    </lineage>
</organism>
<dbReference type="AlphaFoldDB" id="A0AA85EKN6"/>
<keyword evidence="1" id="KW-1185">Reference proteome</keyword>
<protein>
    <recommendedName>
        <fullName evidence="3">UV radiation resistance-associated gene protein</fullName>
    </recommendedName>
</protein>
<reference evidence="2" key="2">
    <citation type="submission" date="2023-11" db="UniProtKB">
        <authorList>
            <consortium name="WormBaseParasite"/>
        </authorList>
    </citation>
    <scope>IDENTIFICATION</scope>
</reference>
<evidence type="ECO:0000313" key="2">
    <source>
        <dbReference type="WBParaSite" id="SRDH1_12460.1"/>
    </source>
</evidence>
<evidence type="ECO:0000313" key="1">
    <source>
        <dbReference type="Proteomes" id="UP000050792"/>
    </source>
</evidence>
<dbReference type="WBParaSite" id="SRDH1_12460.1">
    <property type="protein sequence ID" value="SRDH1_12460.1"/>
    <property type="gene ID" value="SRDH1_12460"/>
</dbReference>
<reference evidence="1" key="1">
    <citation type="submission" date="2022-06" db="EMBL/GenBank/DDBJ databases">
        <authorList>
            <person name="Berger JAMES D."/>
            <person name="Berger JAMES D."/>
        </authorList>
    </citation>
    <scope>NUCLEOTIDE SEQUENCE [LARGE SCALE GENOMIC DNA]</scope>
</reference>
<sequence>MSTVILRLRHLRAVYGRNFSVPDEESSATVGVTFALSSVNQDNIGYYYVSDVACDLKNPEWDPIEIRNLPKQYLSSKAVLFTFFLSHRESNSILFEIVVHFSGLVLTNSEMRENMCISDSRDQVYFQMGGRIYASREHFDPGIICPHLLPKSRSLLASKLSYNFTTLQKFLANKEASKVQLERISYMQNLASGLQSSLHSLFSQGIATERLAIAIDSVKQRTETLKYSISLARNKLHVLESRKFTLEQELLKIDENKAAINSRLQVLKQSLKDGYNDLSKTRYALMTRILYLLNEVYGLFIDDLINPVYNISEEISSNDITNSITTKNDESMDKFSNDYVHINEHFAVPLNGIELSNDNNNNNNNLIHHINYGIDTSISPTCFAYIMHLFTLITAILDQPIIYPRDFVEIYPKLKLLDISTREISQSDRCLAIYILKRNIISLGSRFNLYLKPEKHALYNLKYLFDHFQNNLLTKIYQHDIVGFV</sequence>
<evidence type="ECO:0008006" key="3">
    <source>
        <dbReference type="Google" id="ProtNLM"/>
    </source>
</evidence>